<dbReference type="RefSeq" id="WP_270897589.1">
    <property type="nucleotide sequence ID" value="NZ_JBHSPF010000018.1"/>
</dbReference>
<name>A0ABW0U7X7_9BACI</name>
<organism evidence="1 2">
    <name type="scientific">Aliibacillus thermotolerans</name>
    <dbReference type="NCBI Taxonomy" id="1834418"/>
    <lineage>
        <taxon>Bacteria</taxon>
        <taxon>Bacillati</taxon>
        <taxon>Bacillota</taxon>
        <taxon>Bacilli</taxon>
        <taxon>Bacillales</taxon>
        <taxon>Bacillaceae</taxon>
        <taxon>Aliibacillus</taxon>
    </lineage>
</organism>
<dbReference type="Proteomes" id="UP001596143">
    <property type="component" value="Unassembled WGS sequence"/>
</dbReference>
<evidence type="ECO:0008006" key="3">
    <source>
        <dbReference type="Google" id="ProtNLM"/>
    </source>
</evidence>
<comment type="caution">
    <text evidence="1">The sequence shown here is derived from an EMBL/GenBank/DDBJ whole genome shotgun (WGS) entry which is preliminary data.</text>
</comment>
<protein>
    <recommendedName>
        <fullName evidence="3">DUF3939 domain-containing protein</fullName>
    </recommendedName>
</protein>
<proteinExistence type="predicted"/>
<reference evidence="2" key="1">
    <citation type="journal article" date="2019" name="Int. J. Syst. Evol. Microbiol.">
        <title>The Global Catalogue of Microorganisms (GCM) 10K type strain sequencing project: providing services to taxonomists for standard genome sequencing and annotation.</title>
        <authorList>
            <consortium name="The Broad Institute Genomics Platform"/>
            <consortium name="The Broad Institute Genome Sequencing Center for Infectious Disease"/>
            <person name="Wu L."/>
            <person name="Ma J."/>
        </authorList>
    </citation>
    <scope>NUCLEOTIDE SEQUENCE [LARGE SCALE GENOMIC DNA]</scope>
    <source>
        <strain evidence="2">CGMCC 1.15790</strain>
    </source>
</reference>
<sequence length="240" mass="28281">MTRFLRLCMIGFSVLFLFSGCMYPQEKRVENQIPYEDQIESVQRAVDQFREDTGVLPIQTKDEDTPIYQKYVIDFRKLLPRYLSEPPGNSFESGGPYQYVLIDPEERAEVKLIDLRVLREIQELERAVRQYISKHEYLPIGEAIGIGIYRLDEERLDYHRDLSVESPYHESNYLPLMIDQYGNVLIDYAIDIHMMLERYDHSFQPGDDVRQILTDHSPIVPAFSVPYTIDENEDPIFMVE</sequence>
<evidence type="ECO:0000313" key="1">
    <source>
        <dbReference type="EMBL" id="MFC5628329.1"/>
    </source>
</evidence>
<evidence type="ECO:0000313" key="2">
    <source>
        <dbReference type="Proteomes" id="UP001596143"/>
    </source>
</evidence>
<gene>
    <name evidence="1" type="ORF">ACFPTR_05385</name>
</gene>
<accession>A0ABW0U7X7</accession>
<dbReference type="EMBL" id="JBHSPF010000018">
    <property type="protein sequence ID" value="MFC5628329.1"/>
    <property type="molecule type" value="Genomic_DNA"/>
</dbReference>
<keyword evidence="2" id="KW-1185">Reference proteome</keyword>
<dbReference type="PROSITE" id="PS51257">
    <property type="entry name" value="PROKAR_LIPOPROTEIN"/>
    <property type="match status" value="1"/>
</dbReference>